<dbReference type="GO" id="GO:0008270">
    <property type="term" value="F:zinc ion binding"/>
    <property type="evidence" value="ECO:0007669"/>
    <property type="project" value="InterPro"/>
</dbReference>
<comment type="caution">
    <text evidence="4">The sequence shown here is derived from an EMBL/GenBank/DDBJ whole genome shotgun (WGS) entry which is preliminary data.</text>
</comment>
<accession>A0A8H3DXQ6</accession>
<dbReference type="PANTHER" id="PTHR37534:SF46">
    <property type="entry name" value="ZN(II)2CYS6 TRANSCRIPTION FACTOR (EUROFUNG)"/>
    <property type="match status" value="1"/>
</dbReference>
<dbReference type="PROSITE" id="PS50048">
    <property type="entry name" value="ZN2_CY6_FUNGAL_2"/>
    <property type="match status" value="1"/>
</dbReference>
<feature type="compositionally biased region" description="Basic residues" evidence="2">
    <location>
        <begin position="1"/>
        <end position="10"/>
    </location>
</feature>
<dbReference type="PROSITE" id="PS00463">
    <property type="entry name" value="ZN2_CY6_FUNGAL_1"/>
    <property type="match status" value="1"/>
</dbReference>
<feature type="region of interest" description="Disordered" evidence="2">
    <location>
        <begin position="108"/>
        <end position="146"/>
    </location>
</feature>
<sequence>MAPAARRTRSGRTAPSAPTKRIRTKGGCLTCRIRRKKCDESRDFANGGCETCSRLHIECLGYSTKRPEWLKGARVDDFKRKIKHFLADHSARSSARSPDEAFLELHHLRNSSTPPRQRSESNHTDSDSDSDSDAASTVDSKPQQFSPVCSIPTLPAIIPDYWMVESPLEAPWVQPLDFLPMGFQDESSPTTMYPHYNTFPQLDYSTLSVDSPMHNEHFDPPMAFDCGPLDSGMQVGVSPYAHPNPNPSVDETLVWENTLASLFSLAQAGDPEGVAAVSEVLDNGLEQMLGYDSAETNSRQLAARRYAQQCLLKSGYNDQLARAVTALWMIQVTLRQGHFDSWGNCLDIVIEWMRVRLASPLADISNLDLNDKRVLGHGLWMDLVATATIQRVPLHIDIYRRVLRSPDSIVSDCPNKAALTFVEAIALAANPSHLSQARVKLQQLRQNLATPPEDDDPETMSTARVHTTGIKLYLETVANRGMIDSPVQEAVESICEAVCKQPQRSFAFWVFIAGCHTKDTGRWNQCSSVMNKLIQAGGDDGALKAAFGVMNETYNARKHGSVAPDFWVQKMREQQILLA</sequence>
<organism evidence="4 5">
    <name type="scientific">Rhizoctonia solani</name>
    <dbReference type="NCBI Taxonomy" id="456999"/>
    <lineage>
        <taxon>Eukaryota</taxon>
        <taxon>Fungi</taxon>
        <taxon>Dikarya</taxon>
        <taxon>Basidiomycota</taxon>
        <taxon>Agaricomycotina</taxon>
        <taxon>Agaricomycetes</taxon>
        <taxon>Cantharellales</taxon>
        <taxon>Ceratobasidiaceae</taxon>
        <taxon>Rhizoctonia</taxon>
    </lineage>
</organism>
<dbReference type="PANTHER" id="PTHR37534">
    <property type="entry name" value="TRANSCRIPTIONAL ACTIVATOR PROTEIN UGA3"/>
    <property type="match status" value="1"/>
</dbReference>
<feature type="domain" description="Zn(2)-C6 fungal-type" evidence="3">
    <location>
        <begin position="27"/>
        <end position="59"/>
    </location>
</feature>
<keyword evidence="1" id="KW-0539">Nucleus</keyword>
<dbReference type="Gene3D" id="4.10.240.10">
    <property type="entry name" value="Zn(2)-C6 fungal-type DNA-binding domain"/>
    <property type="match status" value="1"/>
</dbReference>
<evidence type="ECO:0000256" key="2">
    <source>
        <dbReference type="SAM" id="MobiDB-lite"/>
    </source>
</evidence>
<dbReference type="SUPFAM" id="SSF57701">
    <property type="entry name" value="Zn2/Cys6 DNA-binding domain"/>
    <property type="match status" value="1"/>
</dbReference>
<dbReference type="EMBL" id="CAJNJQ010000834">
    <property type="protein sequence ID" value="CAE7102830.1"/>
    <property type="molecule type" value="Genomic_DNA"/>
</dbReference>
<evidence type="ECO:0000313" key="4">
    <source>
        <dbReference type="EMBL" id="CAE7102830.1"/>
    </source>
</evidence>
<feature type="compositionally biased region" description="Basic and acidic residues" evidence="2">
    <location>
        <begin position="117"/>
        <end position="126"/>
    </location>
</feature>
<reference evidence="4" key="1">
    <citation type="submission" date="2021-01" db="EMBL/GenBank/DDBJ databases">
        <authorList>
            <person name="Kaushik A."/>
        </authorList>
    </citation>
    <scope>NUCLEOTIDE SEQUENCE</scope>
    <source>
        <strain evidence="4">AG5</strain>
    </source>
</reference>
<name>A0A8H3DXQ6_9AGAM</name>
<dbReference type="AlphaFoldDB" id="A0A8H3DXQ6"/>
<evidence type="ECO:0000313" key="5">
    <source>
        <dbReference type="Proteomes" id="UP000663827"/>
    </source>
</evidence>
<protein>
    <recommendedName>
        <fullName evidence="3">Zn(2)-C6 fungal-type domain-containing protein</fullName>
    </recommendedName>
</protein>
<dbReference type="Proteomes" id="UP000663827">
    <property type="component" value="Unassembled WGS sequence"/>
</dbReference>
<evidence type="ECO:0000256" key="1">
    <source>
        <dbReference type="ARBA" id="ARBA00023242"/>
    </source>
</evidence>
<feature type="region of interest" description="Disordered" evidence="2">
    <location>
        <begin position="1"/>
        <end position="21"/>
    </location>
</feature>
<dbReference type="InterPro" id="IPR001138">
    <property type="entry name" value="Zn2Cys6_DnaBD"/>
</dbReference>
<dbReference type="Pfam" id="PF00172">
    <property type="entry name" value="Zn_clus"/>
    <property type="match status" value="1"/>
</dbReference>
<gene>
    <name evidence="4" type="ORF">RDB_LOCUS42056</name>
</gene>
<evidence type="ECO:0000259" key="3">
    <source>
        <dbReference type="PROSITE" id="PS50048"/>
    </source>
</evidence>
<dbReference type="GO" id="GO:0000981">
    <property type="term" value="F:DNA-binding transcription factor activity, RNA polymerase II-specific"/>
    <property type="evidence" value="ECO:0007669"/>
    <property type="project" value="InterPro"/>
</dbReference>
<dbReference type="CDD" id="cd00067">
    <property type="entry name" value="GAL4"/>
    <property type="match status" value="1"/>
</dbReference>
<proteinExistence type="predicted"/>
<dbReference type="InterPro" id="IPR036864">
    <property type="entry name" value="Zn2-C6_fun-type_DNA-bd_sf"/>
</dbReference>